<dbReference type="Gene3D" id="3.60.21.10">
    <property type="match status" value="1"/>
</dbReference>
<comment type="catalytic activity">
    <reaction evidence="8">
        <text>O-phospho-L-threonyl-[protein] + H2O = L-threonyl-[protein] + phosphate</text>
        <dbReference type="Rhea" id="RHEA:47004"/>
        <dbReference type="Rhea" id="RHEA-COMP:11060"/>
        <dbReference type="Rhea" id="RHEA-COMP:11605"/>
        <dbReference type="ChEBI" id="CHEBI:15377"/>
        <dbReference type="ChEBI" id="CHEBI:30013"/>
        <dbReference type="ChEBI" id="CHEBI:43474"/>
        <dbReference type="ChEBI" id="CHEBI:61977"/>
        <dbReference type="EC" id="3.1.3.16"/>
    </reaction>
</comment>
<dbReference type="SMART" id="SM00156">
    <property type="entry name" value="PP2Ac"/>
    <property type="match status" value="1"/>
</dbReference>
<dbReference type="OrthoDB" id="6238773at2759"/>
<dbReference type="InterPro" id="IPR006186">
    <property type="entry name" value="Ser/Thr-sp_prot-phosphatase"/>
</dbReference>
<protein>
    <recommendedName>
        <fullName evidence="2">protein-serine/threonine phosphatase</fullName>
        <ecNumber evidence="2">3.1.3.16</ecNumber>
    </recommendedName>
</protein>
<dbReference type="EMBL" id="LUCH01003616">
    <property type="protein sequence ID" value="KAF5399913.1"/>
    <property type="molecule type" value="Genomic_DNA"/>
</dbReference>
<dbReference type="PANTHER" id="PTHR11668:SF300">
    <property type="entry name" value="SERINE_THREONINE-PROTEIN PHOSPHATASE"/>
    <property type="match status" value="1"/>
</dbReference>
<comment type="caution">
    <text evidence="11">The sequence shown here is derived from an EMBL/GenBank/DDBJ whole genome shotgun (WGS) entry which is preliminary data.</text>
</comment>
<dbReference type="Proteomes" id="UP000748531">
    <property type="component" value="Unassembled WGS sequence"/>
</dbReference>
<dbReference type="GO" id="GO:0046872">
    <property type="term" value="F:metal ion binding"/>
    <property type="evidence" value="ECO:0007669"/>
    <property type="project" value="UniProtKB-KW"/>
</dbReference>
<keyword evidence="12" id="KW-1185">Reference proteome</keyword>
<dbReference type="Pfam" id="PF00149">
    <property type="entry name" value="Metallophos"/>
    <property type="match status" value="1"/>
</dbReference>
<feature type="domain" description="Serine/threonine specific protein phosphatases" evidence="10">
    <location>
        <begin position="34"/>
        <end position="321"/>
    </location>
</feature>
<evidence type="ECO:0000256" key="9">
    <source>
        <dbReference type="SAM" id="MobiDB-lite"/>
    </source>
</evidence>
<dbReference type="InterPro" id="IPR004843">
    <property type="entry name" value="Calcineurin-like_PHP"/>
</dbReference>
<dbReference type="AlphaFoldDB" id="A0A8J4T6I3"/>
<evidence type="ECO:0000313" key="11">
    <source>
        <dbReference type="EMBL" id="KAF5399913.1"/>
    </source>
</evidence>
<proteinExistence type="predicted"/>
<evidence type="ECO:0000256" key="2">
    <source>
        <dbReference type="ARBA" id="ARBA00013081"/>
    </source>
</evidence>
<keyword evidence="4" id="KW-0378">Hydrolase</keyword>
<dbReference type="PRINTS" id="PR00114">
    <property type="entry name" value="STPHPHTASE"/>
</dbReference>
<name>A0A8J4T6I3_9TREM</name>
<comment type="cofactor">
    <cofactor evidence="1">
        <name>Mn(2+)</name>
        <dbReference type="ChEBI" id="CHEBI:29035"/>
    </cofactor>
</comment>
<dbReference type="GO" id="GO:0005634">
    <property type="term" value="C:nucleus"/>
    <property type="evidence" value="ECO:0007669"/>
    <property type="project" value="TreeGrafter"/>
</dbReference>
<evidence type="ECO:0000256" key="1">
    <source>
        <dbReference type="ARBA" id="ARBA00001936"/>
    </source>
</evidence>
<keyword evidence="3" id="KW-0479">Metal-binding</keyword>
<dbReference type="PANTHER" id="PTHR11668">
    <property type="entry name" value="SERINE/THREONINE PROTEIN PHOSPHATASE"/>
    <property type="match status" value="1"/>
</dbReference>
<evidence type="ECO:0000256" key="7">
    <source>
        <dbReference type="ARBA" id="ARBA00047761"/>
    </source>
</evidence>
<gene>
    <name evidence="11" type="ORF">PHET_06810</name>
</gene>
<dbReference type="EC" id="3.1.3.16" evidence="2"/>
<dbReference type="InterPro" id="IPR029052">
    <property type="entry name" value="Metallo-depent_PP-like"/>
</dbReference>
<evidence type="ECO:0000256" key="3">
    <source>
        <dbReference type="ARBA" id="ARBA00022723"/>
    </source>
</evidence>
<accession>A0A8J4T6I3</accession>
<evidence type="ECO:0000313" key="12">
    <source>
        <dbReference type="Proteomes" id="UP000748531"/>
    </source>
</evidence>
<evidence type="ECO:0000256" key="4">
    <source>
        <dbReference type="ARBA" id="ARBA00022801"/>
    </source>
</evidence>
<keyword evidence="5" id="KW-0904">Protein phosphatase</keyword>
<evidence type="ECO:0000259" key="10">
    <source>
        <dbReference type="SMART" id="SM00156"/>
    </source>
</evidence>
<evidence type="ECO:0000256" key="5">
    <source>
        <dbReference type="ARBA" id="ARBA00022912"/>
    </source>
</evidence>
<keyword evidence="6" id="KW-0464">Manganese</keyword>
<dbReference type="GO" id="GO:0005737">
    <property type="term" value="C:cytoplasm"/>
    <property type="evidence" value="ECO:0007669"/>
    <property type="project" value="TreeGrafter"/>
</dbReference>
<feature type="region of interest" description="Disordered" evidence="9">
    <location>
        <begin position="340"/>
        <end position="373"/>
    </location>
</feature>
<sequence length="373" mass="43090">MLSARTKNKIIRRIPRLIARLLDHQVLKGIFADITEHEVMDMCLLMPELFLADTALIQLRTDSPIMVVGDIYGQYGHLVRLFNYYGHPPNHKYLFLGNYINQGPRSIETISLLFAYKLCYPEDIFLLRGKHECARLAKYYGFYDECMKRFSRRIWNSVVQVFSYMPSVAIVDDRVLCVHSGISPLLSHFDITGIKGLKKFIRKSIGLPGEFESNILLTHFIWSDPDESIETWEQNPAGLGYLYGHKAVEDFCNRFNIQQIIRSSEMLQTGFEFFRNPKLLTIFSAPDYRETYANDGGLVTLYRVFKEADTKGQINVLSPIIRLRCRQTLRMNITMTTVPIELGQGEMDDEEDQSGENNSERPFPTTVQQKVDN</sequence>
<reference evidence="11" key="1">
    <citation type="submission" date="2019-05" db="EMBL/GenBank/DDBJ databases">
        <title>Annotation for the trematode Paragonimus heterotremus.</title>
        <authorList>
            <person name="Choi Y.-J."/>
        </authorList>
    </citation>
    <scope>NUCLEOTIDE SEQUENCE</scope>
    <source>
        <strain evidence="11">LC</strain>
    </source>
</reference>
<dbReference type="SUPFAM" id="SSF56300">
    <property type="entry name" value="Metallo-dependent phosphatases"/>
    <property type="match status" value="1"/>
</dbReference>
<evidence type="ECO:0000256" key="6">
    <source>
        <dbReference type="ARBA" id="ARBA00023211"/>
    </source>
</evidence>
<dbReference type="GO" id="GO:0004722">
    <property type="term" value="F:protein serine/threonine phosphatase activity"/>
    <property type="evidence" value="ECO:0007669"/>
    <property type="project" value="UniProtKB-EC"/>
</dbReference>
<dbReference type="InterPro" id="IPR050341">
    <property type="entry name" value="PP1_catalytic_subunit"/>
</dbReference>
<evidence type="ECO:0000256" key="8">
    <source>
        <dbReference type="ARBA" id="ARBA00048336"/>
    </source>
</evidence>
<comment type="catalytic activity">
    <reaction evidence="7">
        <text>O-phospho-L-seryl-[protein] + H2O = L-seryl-[protein] + phosphate</text>
        <dbReference type="Rhea" id="RHEA:20629"/>
        <dbReference type="Rhea" id="RHEA-COMP:9863"/>
        <dbReference type="Rhea" id="RHEA-COMP:11604"/>
        <dbReference type="ChEBI" id="CHEBI:15377"/>
        <dbReference type="ChEBI" id="CHEBI:29999"/>
        <dbReference type="ChEBI" id="CHEBI:43474"/>
        <dbReference type="ChEBI" id="CHEBI:83421"/>
        <dbReference type="EC" id="3.1.3.16"/>
    </reaction>
</comment>
<organism evidence="11 12">
    <name type="scientific">Paragonimus heterotremus</name>
    <dbReference type="NCBI Taxonomy" id="100268"/>
    <lineage>
        <taxon>Eukaryota</taxon>
        <taxon>Metazoa</taxon>
        <taxon>Spiralia</taxon>
        <taxon>Lophotrochozoa</taxon>
        <taxon>Platyhelminthes</taxon>
        <taxon>Trematoda</taxon>
        <taxon>Digenea</taxon>
        <taxon>Plagiorchiida</taxon>
        <taxon>Troglotremata</taxon>
        <taxon>Troglotrematidae</taxon>
        <taxon>Paragonimus</taxon>
    </lineage>
</organism>